<evidence type="ECO:0000256" key="13">
    <source>
        <dbReference type="RuleBase" id="RU003357"/>
    </source>
</evidence>
<evidence type="ECO:0000256" key="8">
    <source>
        <dbReference type="ARBA" id="ARBA00023065"/>
    </source>
</evidence>
<gene>
    <name evidence="17" type="ORF">GGR32_001664</name>
</gene>
<dbReference type="SUPFAM" id="SSF56935">
    <property type="entry name" value="Porins"/>
    <property type="match status" value="1"/>
</dbReference>
<evidence type="ECO:0000256" key="4">
    <source>
        <dbReference type="ARBA" id="ARBA00022496"/>
    </source>
</evidence>
<comment type="caution">
    <text evidence="17">The sequence shown here is derived from an EMBL/GenBank/DDBJ whole genome shotgun (WGS) entry which is preliminary data.</text>
</comment>
<feature type="domain" description="TonB-dependent receptor plug" evidence="16">
    <location>
        <begin position="54"/>
        <end position="162"/>
    </location>
</feature>
<keyword evidence="5 12" id="KW-0812">Transmembrane</keyword>
<dbReference type="Pfam" id="PF07715">
    <property type="entry name" value="Plug"/>
    <property type="match status" value="1"/>
</dbReference>
<evidence type="ECO:0000256" key="9">
    <source>
        <dbReference type="ARBA" id="ARBA00023077"/>
    </source>
</evidence>
<dbReference type="GO" id="GO:0009279">
    <property type="term" value="C:cell outer membrane"/>
    <property type="evidence" value="ECO:0007669"/>
    <property type="project" value="UniProtKB-SubCell"/>
</dbReference>
<dbReference type="PANTHER" id="PTHR32552:SF68">
    <property type="entry name" value="FERRICHROME OUTER MEMBRANE TRANSPORTER_PHAGE RECEPTOR"/>
    <property type="match status" value="1"/>
</dbReference>
<comment type="subcellular location">
    <subcellularLocation>
        <location evidence="1 12">Cell outer membrane</location>
        <topology evidence="1 12">Multi-pass membrane protein</topology>
    </subcellularLocation>
</comment>
<evidence type="ECO:0000256" key="7">
    <source>
        <dbReference type="ARBA" id="ARBA00023004"/>
    </source>
</evidence>
<feature type="signal peptide" evidence="14">
    <location>
        <begin position="1"/>
        <end position="29"/>
    </location>
</feature>
<dbReference type="PROSITE" id="PS52016">
    <property type="entry name" value="TONB_DEPENDENT_REC_3"/>
    <property type="match status" value="1"/>
</dbReference>
<dbReference type="InterPro" id="IPR012910">
    <property type="entry name" value="Plug_dom"/>
</dbReference>
<dbReference type="InterPro" id="IPR036942">
    <property type="entry name" value="Beta-barrel_TonB_sf"/>
</dbReference>
<sequence length="733" mass="82609">MKRLFQKMQLNNAKPLLFSACLFPAALFAQQKNDTISKPEVLEEVLLTGVRATKQTPVAFTNVESEELKSRNLGQDIPTLLNFLPSVVMTSDAGNGIGYSGIRVRGSDATRINVTINGIPYNDAESHGTFWVNMPDLVSSVENIQVQRGVGTSTNGAGAFGASINLLTDGAKEKASAEIANSYGSYNTWRHNVKFSTGKISDHFEFSGRLSKIKSDGYIDRSWVDMKSYFLQGAYQDDNRLIKAVVFGGDQQTYQAWNGLEDKEKLKNDRTYNTAGEMYDKAGNFVGFYKNETDNYKQDHYQLHWNEKISPFWTTNLAFHYTIGKGFYENYKNDEDLSEYGIPAAEVNGELRETSNVVRQKWLDNDFYGLVFSANYKRKGLNVVVGGGLNKYEGDHFGYITHASDVPVADFPHPYYFDSSTKTDANVYGKVNYQLGSAWNFFGDLQYRRVTYEANGNDTGLVDDAFDFFNPKLGVTYNVNADNSLYLSYARANREPNRNDYENGNPEPEALNDFELGWRLSKDKLKLNLNAYYMRYKNQLVLTGALNDVGSPIRENSGDSYRLGIEADATIIALDNLIIRPSVSVSRNRNVDFYAQRDGELKDLGDTKIAYSPEVVFSNALTFIPIENAQISLLSKYVGEQYMSNLDLKDSKLKSYFINDLNASYTIKPEKVFNAITISALVNNIFDEKYISNGYFYSFDDTWTDPNKVITRDGAGYYPQATRNFLIGVTLAF</sequence>
<dbReference type="InterPro" id="IPR000531">
    <property type="entry name" value="Beta-barrel_TonB"/>
</dbReference>
<keyword evidence="4" id="KW-0410">Iron transport</keyword>
<keyword evidence="6 14" id="KW-0732">Signal</keyword>
<keyword evidence="9 13" id="KW-0798">TonB box</keyword>
<dbReference type="EMBL" id="JACIFO010000006">
    <property type="protein sequence ID" value="MBB4119366.1"/>
    <property type="molecule type" value="Genomic_DNA"/>
</dbReference>
<evidence type="ECO:0000256" key="10">
    <source>
        <dbReference type="ARBA" id="ARBA00023136"/>
    </source>
</evidence>
<dbReference type="AlphaFoldDB" id="A0A840EV64"/>
<dbReference type="Pfam" id="PF00593">
    <property type="entry name" value="TonB_dep_Rec_b-barrel"/>
    <property type="match status" value="1"/>
</dbReference>
<keyword evidence="10 12" id="KW-0472">Membrane</keyword>
<protein>
    <submittedName>
        <fullName evidence="17">Iron complex outermembrane receptor protein</fullName>
    </submittedName>
</protein>
<organism evidence="17 18">
    <name type="scientific">Mesonia hippocampi</name>
    <dbReference type="NCBI Taxonomy" id="1628250"/>
    <lineage>
        <taxon>Bacteria</taxon>
        <taxon>Pseudomonadati</taxon>
        <taxon>Bacteroidota</taxon>
        <taxon>Flavobacteriia</taxon>
        <taxon>Flavobacteriales</taxon>
        <taxon>Flavobacteriaceae</taxon>
        <taxon>Mesonia</taxon>
    </lineage>
</organism>
<dbReference type="InterPro" id="IPR039426">
    <property type="entry name" value="TonB-dep_rcpt-like"/>
</dbReference>
<evidence type="ECO:0000313" key="18">
    <source>
        <dbReference type="Proteomes" id="UP000553034"/>
    </source>
</evidence>
<feature type="chain" id="PRO_5032985509" evidence="14">
    <location>
        <begin position="30"/>
        <end position="733"/>
    </location>
</feature>
<dbReference type="RefSeq" id="WP_183477719.1">
    <property type="nucleotide sequence ID" value="NZ_JACIFO010000006.1"/>
</dbReference>
<keyword evidence="18" id="KW-1185">Reference proteome</keyword>
<dbReference type="Proteomes" id="UP000553034">
    <property type="component" value="Unassembled WGS sequence"/>
</dbReference>
<evidence type="ECO:0000256" key="2">
    <source>
        <dbReference type="ARBA" id="ARBA00022448"/>
    </source>
</evidence>
<dbReference type="PANTHER" id="PTHR32552">
    <property type="entry name" value="FERRICHROME IRON RECEPTOR-RELATED"/>
    <property type="match status" value="1"/>
</dbReference>
<dbReference type="GO" id="GO:0015344">
    <property type="term" value="F:siderophore uptake transmembrane transporter activity"/>
    <property type="evidence" value="ECO:0007669"/>
    <property type="project" value="TreeGrafter"/>
</dbReference>
<keyword evidence="11 12" id="KW-0998">Cell outer membrane</keyword>
<comment type="similarity">
    <text evidence="12 13">Belongs to the TonB-dependent receptor family.</text>
</comment>
<evidence type="ECO:0000256" key="3">
    <source>
        <dbReference type="ARBA" id="ARBA00022452"/>
    </source>
</evidence>
<evidence type="ECO:0000256" key="5">
    <source>
        <dbReference type="ARBA" id="ARBA00022692"/>
    </source>
</evidence>
<keyword evidence="7" id="KW-0408">Iron</keyword>
<dbReference type="InterPro" id="IPR037066">
    <property type="entry name" value="Plug_dom_sf"/>
</dbReference>
<name>A0A840EV64_9FLAO</name>
<evidence type="ECO:0000259" key="15">
    <source>
        <dbReference type="Pfam" id="PF00593"/>
    </source>
</evidence>
<dbReference type="Gene3D" id="2.170.130.10">
    <property type="entry name" value="TonB-dependent receptor, plug domain"/>
    <property type="match status" value="1"/>
</dbReference>
<keyword evidence="17" id="KW-0675">Receptor</keyword>
<proteinExistence type="inferred from homology"/>
<accession>A0A840EV64</accession>
<evidence type="ECO:0000259" key="16">
    <source>
        <dbReference type="Pfam" id="PF07715"/>
    </source>
</evidence>
<evidence type="ECO:0000313" key="17">
    <source>
        <dbReference type="EMBL" id="MBB4119366.1"/>
    </source>
</evidence>
<keyword evidence="2 12" id="KW-0813">Transport</keyword>
<evidence type="ECO:0000256" key="6">
    <source>
        <dbReference type="ARBA" id="ARBA00022729"/>
    </source>
</evidence>
<keyword evidence="8" id="KW-0406">Ion transport</keyword>
<feature type="domain" description="TonB-dependent receptor-like beta-barrel" evidence="15">
    <location>
        <begin position="272"/>
        <end position="685"/>
    </location>
</feature>
<evidence type="ECO:0000256" key="14">
    <source>
        <dbReference type="SAM" id="SignalP"/>
    </source>
</evidence>
<reference evidence="17 18" key="1">
    <citation type="submission" date="2020-08" db="EMBL/GenBank/DDBJ databases">
        <title>Genomic Encyclopedia of Type Strains, Phase IV (KMG-IV): sequencing the most valuable type-strain genomes for metagenomic binning, comparative biology and taxonomic classification.</title>
        <authorList>
            <person name="Goeker M."/>
        </authorList>
    </citation>
    <scope>NUCLEOTIDE SEQUENCE [LARGE SCALE GENOMIC DNA]</scope>
    <source>
        <strain evidence="17 18">DSM 29568</strain>
    </source>
</reference>
<dbReference type="Gene3D" id="2.40.170.20">
    <property type="entry name" value="TonB-dependent receptor, beta-barrel domain"/>
    <property type="match status" value="1"/>
</dbReference>
<keyword evidence="3 12" id="KW-1134">Transmembrane beta strand</keyword>
<evidence type="ECO:0000256" key="11">
    <source>
        <dbReference type="ARBA" id="ARBA00023237"/>
    </source>
</evidence>
<evidence type="ECO:0000256" key="1">
    <source>
        <dbReference type="ARBA" id="ARBA00004571"/>
    </source>
</evidence>
<evidence type="ECO:0000256" key="12">
    <source>
        <dbReference type="PROSITE-ProRule" id="PRU01360"/>
    </source>
</evidence>